<evidence type="ECO:0000256" key="5">
    <source>
        <dbReference type="ARBA" id="ARBA00023125"/>
    </source>
</evidence>
<keyword evidence="11" id="KW-0378">Hydrolase</keyword>
<keyword evidence="5" id="KW-0238">DNA-binding</keyword>
<evidence type="ECO:0000313" key="11">
    <source>
        <dbReference type="EMBL" id="WBP84776.1"/>
    </source>
</evidence>
<keyword evidence="11" id="KW-0255">Endonuclease</keyword>
<keyword evidence="12" id="KW-1185">Reference proteome</keyword>
<name>A0ABY7PWM8_9ACTN</name>
<dbReference type="Pfam" id="PF01385">
    <property type="entry name" value="OrfB_IS605"/>
    <property type="match status" value="1"/>
</dbReference>
<evidence type="ECO:0000256" key="2">
    <source>
        <dbReference type="ARBA" id="ARBA00022578"/>
    </source>
</evidence>
<dbReference type="NCBIfam" id="TIGR01766">
    <property type="entry name" value="IS200/IS605 family accessory protein TnpB-like domain"/>
    <property type="match status" value="1"/>
</dbReference>
<evidence type="ECO:0000256" key="1">
    <source>
        <dbReference type="ARBA" id="ARBA00008761"/>
    </source>
</evidence>
<comment type="similarity">
    <text evidence="1">In the C-terminal section; belongs to the transposase 35 family.</text>
</comment>
<dbReference type="GO" id="GO:0004519">
    <property type="term" value="F:endonuclease activity"/>
    <property type="evidence" value="ECO:0007669"/>
    <property type="project" value="UniProtKB-KW"/>
</dbReference>
<evidence type="ECO:0000256" key="7">
    <source>
        <dbReference type="SAM" id="MobiDB-lite"/>
    </source>
</evidence>
<feature type="domain" description="Transposase putative helix-turn-helix" evidence="10">
    <location>
        <begin position="1"/>
        <end position="44"/>
    </location>
</feature>
<evidence type="ECO:0000259" key="9">
    <source>
        <dbReference type="Pfam" id="PF07282"/>
    </source>
</evidence>
<feature type="compositionally biased region" description="Basic and acidic residues" evidence="7">
    <location>
        <begin position="218"/>
        <end position="228"/>
    </location>
</feature>
<keyword evidence="6" id="KW-0233">DNA recombination</keyword>
<dbReference type="InterPro" id="IPR021027">
    <property type="entry name" value="Transposase_put_HTH"/>
</dbReference>
<accession>A0ABY7PWM8</accession>
<evidence type="ECO:0000259" key="8">
    <source>
        <dbReference type="Pfam" id="PF01385"/>
    </source>
</evidence>
<gene>
    <name evidence="11" type="ORF">O1G21_02205</name>
</gene>
<dbReference type="Proteomes" id="UP001212821">
    <property type="component" value="Chromosome"/>
</dbReference>
<evidence type="ECO:0000313" key="12">
    <source>
        <dbReference type="Proteomes" id="UP001212821"/>
    </source>
</evidence>
<dbReference type="InterPro" id="IPR001959">
    <property type="entry name" value="Transposase"/>
</dbReference>
<keyword evidence="4" id="KW-0862">Zinc</keyword>
<evidence type="ECO:0000259" key="10">
    <source>
        <dbReference type="Pfam" id="PF12323"/>
    </source>
</evidence>
<keyword evidence="2" id="KW-0815">Transposition</keyword>
<reference evidence="12" key="1">
    <citation type="submission" date="2022-12" db="EMBL/GenBank/DDBJ databases">
        <authorList>
            <person name="Mo P."/>
        </authorList>
    </citation>
    <scope>NUCLEOTIDE SEQUENCE [LARGE SCALE GENOMIC DNA]</scope>
    <source>
        <strain evidence="12">HUAS 3-15</strain>
    </source>
</reference>
<evidence type="ECO:0000256" key="3">
    <source>
        <dbReference type="ARBA" id="ARBA00022723"/>
    </source>
</evidence>
<evidence type="ECO:0000256" key="4">
    <source>
        <dbReference type="ARBA" id="ARBA00022833"/>
    </source>
</evidence>
<dbReference type="RefSeq" id="WP_270140258.1">
    <property type="nucleotide sequence ID" value="NZ_CP115450.1"/>
</dbReference>
<feature type="region of interest" description="Disordered" evidence="7">
    <location>
        <begin position="372"/>
        <end position="399"/>
    </location>
</feature>
<dbReference type="Pfam" id="PF07282">
    <property type="entry name" value="Cas12f1-like_TNB"/>
    <property type="match status" value="1"/>
</dbReference>
<feature type="domain" description="Cas12f1-like TNB" evidence="9">
    <location>
        <begin position="296"/>
        <end position="363"/>
    </location>
</feature>
<keyword evidence="3" id="KW-0479">Metal-binding</keyword>
<feature type="domain" description="Probable transposase IS891/IS1136/IS1341" evidence="8">
    <location>
        <begin position="172"/>
        <end position="284"/>
    </location>
</feature>
<dbReference type="EMBL" id="CP115450">
    <property type="protein sequence ID" value="WBP84776.1"/>
    <property type="molecule type" value="Genomic_DNA"/>
</dbReference>
<feature type="compositionally biased region" description="Basic and acidic residues" evidence="7">
    <location>
        <begin position="390"/>
        <end position="399"/>
    </location>
</feature>
<dbReference type="InterPro" id="IPR010095">
    <property type="entry name" value="Cas12f1-like_TNB"/>
</dbReference>
<evidence type="ECO:0000256" key="6">
    <source>
        <dbReference type="ARBA" id="ARBA00023172"/>
    </source>
</evidence>
<dbReference type="NCBIfam" id="NF040570">
    <property type="entry name" value="guided_TnpB"/>
    <property type="match status" value="1"/>
</dbReference>
<feature type="region of interest" description="Disordered" evidence="7">
    <location>
        <begin position="216"/>
        <end position="241"/>
    </location>
</feature>
<keyword evidence="11" id="KW-0540">Nuclease</keyword>
<sequence length="435" mass="47873">MHLRHSYRIYPTAGQRAVLARKFGCARVVDNDALAARKEARKAGLPYPRSADLQKLVITAAKKTAERAWLSSVGVDPLIQSLRELDAAYRNFFGSVSGKRAGRPVGLPRFKSRKDGRQSLRFTRNGFRIRGNGKLNLTKIGDVRVKWSRALPADPSSVTIVLDGAGRYHASFVVDVEPDHLPEVPAEVGTDLGLTTYAVLSDGRVIDNPRFLRKAERKPKAAQRELSRKAKGSKNGAKAGKKVARAHAEVADTRMDWLHKQTTRIIREKQAVYLEDLNVRGLARGRLAMSVHDAGWATFRRLLEEKAGRYGRTVHVVHRTFPSSRLCSACGHRDGPKPLQVREWACSTCGVLHDRDLNAARNILAAGQADRLNAPGGPAGPGVAIPRQARPVERGTRLGDLRTTGIRAAGAGGIPVREGEEDVKPARCWMRRSWS</sequence>
<organism evidence="11 12">
    <name type="scientific">Kitasatospora cathayae</name>
    <dbReference type="NCBI Taxonomy" id="3004092"/>
    <lineage>
        <taxon>Bacteria</taxon>
        <taxon>Bacillati</taxon>
        <taxon>Actinomycetota</taxon>
        <taxon>Actinomycetes</taxon>
        <taxon>Kitasatosporales</taxon>
        <taxon>Streptomycetaceae</taxon>
        <taxon>Kitasatospora</taxon>
    </lineage>
</organism>
<dbReference type="Pfam" id="PF12323">
    <property type="entry name" value="HTH_OrfB_IS605"/>
    <property type="match status" value="1"/>
</dbReference>
<proteinExistence type="inferred from homology"/>
<protein>
    <submittedName>
        <fullName evidence="11">RNA-guided endonuclease TnpB family protein</fullName>
    </submittedName>
</protein>